<feature type="transmembrane region" description="Helical" evidence="1">
    <location>
        <begin position="6"/>
        <end position="24"/>
    </location>
</feature>
<reference evidence="2 3" key="1">
    <citation type="submission" date="2016-10" db="EMBL/GenBank/DDBJ databases">
        <authorList>
            <person name="de Groot N.N."/>
        </authorList>
    </citation>
    <scope>NUCLEOTIDE SEQUENCE [LARGE SCALE GENOMIC DNA]</scope>
    <source>
        <strain evidence="2 3">DSM 44468</strain>
    </source>
</reference>
<organism evidence="2 3">
    <name type="scientific">Amycolatopsis sacchari</name>
    <dbReference type="NCBI Taxonomy" id="115433"/>
    <lineage>
        <taxon>Bacteria</taxon>
        <taxon>Bacillati</taxon>
        <taxon>Actinomycetota</taxon>
        <taxon>Actinomycetes</taxon>
        <taxon>Pseudonocardiales</taxon>
        <taxon>Pseudonocardiaceae</taxon>
        <taxon>Amycolatopsis</taxon>
    </lineage>
</organism>
<name>A0A1I4A860_9PSEU</name>
<dbReference type="RefSeq" id="WP_091513977.1">
    <property type="nucleotide sequence ID" value="NZ_FORP01000023.1"/>
</dbReference>
<dbReference type="EMBL" id="FORP01000023">
    <property type="protein sequence ID" value="SFK52565.1"/>
    <property type="molecule type" value="Genomic_DNA"/>
</dbReference>
<dbReference type="Proteomes" id="UP000199025">
    <property type="component" value="Unassembled WGS sequence"/>
</dbReference>
<keyword evidence="1" id="KW-0812">Transmembrane</keyword>
<accession>A0A1I4A860</accession>
<dbReference type="STRING" id="115433.SAMN05421835_12364"/>
<proteinExistence type="predicted"/>
<gene>
    <name evidence="2" type="ORF">SAMN05421835_12364</name>
</gene>
<sequence>MNHTVLYALGGLALVGLFATWRSGRKSALKARQGVREVTRMTGNAVRTLLTAALIVGIQWAVIAWWRNTTALLIVLIVPALFAGAAVARLLAVTEIVTTTRGGRY</sequence>
<dbReference type="AlphaFoldDB" id="A0A1I4A860"/>
<protein>
    <submittedName>
        <fullName evidence="2">Uncharacterized protein</fullName>
    </submittedName>
</protein>
<keyword evidence="1" id="KW-1133">Transmembrane helix</keyword>
<evidence type="ECO:0000313" key="2">
    <source>
        <dbReference type="EMBL" id="SFK52565.1"/>
    </source>
</evidence>
<feature type="transmembrane region" description="Helical" evidence="1">
    <location>
        <begin position="45"/>
        <end position="66"/>
    </location>
</feature>
<feature type="transmembrane region" description="Helical" evidence="1">
    <location>
        <begin position="72"/>
        <end position="92"/>
    </location>
</feature>
<evidence type="ECO:0000313" key="3">
    <source>
        <dbReference type="Proteomes" id="UP000199025"/>
    </source>
</evidence>
<evidence type="ECO:0000256" key="1">
    <source>
        <dbReference type="SAM" id="Phobius"/>
    </source>
</evidence>
<keyword evidence="3" id="KW-1185">Reference proteome</keyword>
<dbReference type="OrthoDB" id="3628606at2"/>
<keyword evidence="1" id="KW-0472">Membrane</keyword>